<sequence>MVIGYFLRVGDRTTCRGQILTSDNAFSFYGVAAAREGDMVTRGKHSGTYQILGGISNVWDNGRRMIGTLGNSFLRLTKIGWIDYSNSRLDNNKLLGVELPPRRKNGNNTHFKMTLANVTRFINDYNEAQKKHYD</sequence>
<name>A0A0L0BWQ1_LUCCU</name>
<dbReference type="CDD" id="cd14744">
    <property type="entry name" value="PAAR_CT_2"/>
    <property type="match status" value="1"/>
</dbReference>
<accession>A0A0L0BWQ1</accession>
<evidence type="ECO:0000313" key="1">
    <source>
        <dbReference type="EMBL" id="KNC24441.1"/>
    </source>
</evidence>
<proteinExistence type="predicted"/>
<dbReference type="Pfam" id="PF05488">
    <property type="entry name" value="PAAR_motif"/>
    <property type="match status" value="1"/>
</dbReference>
<keyword evidence="2" id="KW-1185">Reference proteome</keyword>
<reference evidence="1 2" key="1">
    <citation type="journal article" date="2015" name="Nat. Commun.">
        <title>Lucilia cuprina genome unlocks parasitic fly biology to underpin future interventions.</title>
        <authorList>
            <person name="Anstead C.A."/>
            <person name="Korhonen P.K."/>
            <person name="Young N.D."/>
            <person name="Hall R.S."/>
            <person name="Jex A.R."/>
            <person name="Murali S.C."/>
            <person name="Hughes D.S."/>
            <person name="Lee S.F."/>
            <person name="Perry T."/>
            <person name="Stroehlein A.J."/>
            <person name="Ansell B.R."/>
            <person name="Breugelmans B."/>
            <person name="Hofmann A."/>
            <person name="Qu J."/>
            <person name="Dugan S."/>
            <person name="Lee S.L."/>
            <person name="Chao H."/>
            <person name="Dinh H."/>
            <person name="Han Y."/>
            <person name="Doddapaneni H.V."/>
            <person name="Worley K.C."/>
            <person name="Muzny D.M."/>
            <person name="Ioannidis P."/>
            <person name="Waterhouse R.M."/>
            <person name="Zdobnov E.M."/>
            <person name="James P.J."/>
            <person name="Bagnall N.H."/>
            <person name="Kotze A.C."/>
            <person name="Gibbs R.A."/>
            <person name="Richards S."/>
            <person name="Batterham P."/>
            <person name="Gasser R.B."/>
        </authorList>
    </citation>
    <scope>NUCLEOTIDE SEQUENCE [LARGE SCALE GENOMIC DNA]</scope>
    <source>
        <strain evidence="1 2">LS</strain>
        <tissue evidence="1">Full body</tissue>
    </source>
</reference>
<dbReference type="EMBL" id="JRES01001235">
    <property type="protein sequence ID" value="KNC24441.1"/>
    <property type="molecule type" value="Genomic_DNA"/>
</dbReference>
<comment type="caution">
    <text evidence="1">The sequence shown here is derived from an EMBL/GenBank/DDBJ whole genome shotgun (WGS) entry which is preliminary data.</text>
</comment>
<organism evidence="1 2">
    <name type="scientific">Lucilia cuprina</name>
    <name type="common">Green bottle fly</name>
    <name type="synonym">Australian sheep blowfly</name>
    <dbReference type="NCBI Taxonomy" id="7375"/>
    <lineage>
        <taxon>Eukaryota</taxon>
        <taxon>Metazoa</taxon>
        <taxon>Ecdysozoa</taxon>
        <taxon>Arthropoda</taxon>
        <taxon>Hexapoda</taxon>
        <taxon>Insecta</taxon>
        <taxon>Pterygota</taxon>
        <taxon>Neoptera</taxon>
        <taxon>Endopterygota</taxon>
        <taxon>Diptera</taxon>
        <taxon>Brachycera</taxon>
        <taxon>Muscomorpha</taxon>
        <taxon>Oestroidea</taxon>
        <taxon>Calliphoridae</taxon>
        <taxon>Luciliinae</taxon>
        <taxon>Lucilia</taxon>
    </lineage>
</organism>
<dbReference type="AlphaFoldDB" id="A0A0L0BWQ1"/>
<dbReference type="Proteomes" id="UP000037069">
    <property type="component" value="Unassembled WGS sequence"/>
</dbReference>
<protein>
    <submittedName>
        <fullName evidence="1">Uncharacterized protein</fullName>
    </submittedName>
</protein>
<evidence type="ECO:0000313" key="2">
    <source>
        <dbReference type="Proteomes" id="UP000037069"/>
    </source>
</evidence>
<gene>
    <name evidence="1" type="ORF">FF38_10678</name>
</gene>
<dbReference type="InterPro" id="IPR008727">
    <property type="entry name" value="PAAR_motif"/>
</dbReference>